<feature type="binding site" evidence="7">
    <location>
        <position position="88"/>
    </location>
    <ligand>
        <name>Zn(2+)</name>
        <dbReference type="ChEBI" id="CHEBI:29105"/>
    </ligand>
</feature>
<evidence type="ECO:0000259" key="8">
    <source>
        <dbReference type="Pfam" id="PF01227"/>
    </source>
</evidence>
<keyword evidence="6 7" id="KW-0378">Hydrolase</keyword>
<accession>A0A833N4Z3</accession>
<dbReference type="EC" id="3.5.4.16" evidence="7"/>
<evidence type="ECO:0000256" key="2">
    <source>
        <dbReference type="ARBA" id="ARBA00005080"/>
    </source>
</evidence>
<keyword evidence="7" id="KW-0547">Nucleotide-binding</keyword>
<dbReference type="NCBIfam" id="NF006825">
    <property type="entry name" value="PRK09347.1-2"/>
    <property type="match status" value="1"/>
</dbReference>
<dbReference type="GO" id="GO:0006730">
    <property type="term" value="P:one-carbon metabolic process"/>
    <property type="evidence" value="ECO:0007669"/>
    <property type="project" value="UniProtKB-UniRule"/>
</dbReference>
<dbReference type="EMBL" id="WFLN01000004">
    <property type="protein sequence ID" value="KAB8033337.1"/>
    <property type="molecule type" value="Genomic_DNA"/>
</dbReference>
<dbReference type="Proteomes" id="UP000442694">
    <property type="component" value="Unassembled WGS sequence"/>
</dbReference>
<name>A0A833N4Z3_9BACT</name>
<comment type="similarity">
    <text evidence="3 7">Belongs to the GTP cyclohydrolase I family.</text>
</comment>
<dbReference type="GO" id="GO:0046654">
    <property type="term" value="P:tetrahydrofolate biosynthetic process"/>
    <property type="evidence" value="ECO:0007669"/>
    <property type="project" value="UniProtKB-UniRule"/>
</dbReference>
<dbReference type="Gene3D" id="3.30.1130.10">
    <property type="match status" value="1"/>
</dbReference>
<evidence type="ECO:0000313" key="10">
    <source>
        <dbReference type="Proteomes" id="UP000442694"/>
    </source>
</evidence>
<comment type="catalytic activity">
    <reaction evidence="1 7">
        <text>GTP + H2O = 7,8-dihydroneopterin 3'-triphosphate + formate + H(+)</text>
        <dbReference type="Rhea" id="RHEA:17473"/>
        <dbReference type="ChEBI" id="CHEBI:15377"/>
        <dbReference type="ChEBI" id="CHEBI:15378"/>
        <dbReference type="ChEBI" id="CHEBI:15740"/>
        <dbReference type="ChEBI" id="CHEBI:37565"/>
        <dbReference type="ChEBI" id="CHEBI:58462"/>
        <dbReference type="EC" id="3.5.4.16"/>
    </reaction>
</comment>
<evidence type="ECO:0000256" key="7">
    <source>
        <dbReference type="HAMAP-Rule" id="MF_00223"/>
    </source>
</evidence>
<dbReference type="GO" id="GO:0008270">
    <property type="term" value="F:zinc ion binding"/>
    <property type="evidence" value="ECO:0007669"/>
    <property type="project" value="UniProtKB-UniRule"/>
</dbReference>
<keyword evidence="10" id="KW-1185">Reference proteome</keyword>
<dbReference type="InterPro" id="IPR018234">
    <property type="entry name" value="GTP_CycHdrlase_I_CS"/>
</dbReference>
<comment type="subunit">
    <text evidence="4">Toroid-shaped homodecamer, composed of two pentamers of five dimers.</text>
</comment>
<dbReference type="NCBIfam" id="NF006826">
    <property type="entry name" value="PRK09347.1-3"/>
    <property type="match status" value="1"/>
</dbReference>
<comment type="pathway">
    <text evidence="2 7">Cofactor biosynthesis; 7,8-dihydroneopterin triphosphate biosynthesis; 7,8-dihydroneopterin triphosphate from GTP: step 1/1.</text>
</comment>
<reference evidence="9 10" key="1">
    <citation type="submission" date="2019-10" db="EMBL/GenBank/DDBJ databases">
        <title>New genus of Silvanigrellaceae.</title>
        <authorList>
            <person name="Pitt A."/>
            <person name="Hahn M.W."/>
        </authorList>
    </citation>
    <scope>NUCLEOTIDE SEQUENCE [LARGE SCALE GENOMIC DNA]</scope>
    <source>
        <strain evidence="9 10">33A1-SZDP</strain>
    </source>
</reference>
<dbReference type="Pfam" id="PF01227">
    <property type="entry name" value="GTP_cyclohydroI"/>
    <property type="match status" value="1"/>
</dbReference>
<dbReference type="Gene3D" id="1.10.286.10">
    <property type="match status" value="1"/>
</dbReference>
<comment type="subunit">
    <text evidence="7">Homopolymer.</text>
</comment>
<comment type="caution">
    <text evidence="9">The sequence shown here is derived from an EMBL/GenBank/DDBJ whole genome shotgun (WGS) entry which is preliminary data.</text>
</comment>
<feature type="binding site" evidence="7">
    <location>
        <position position="91"/>
    </location>
    <ligand>
        <name>Zn(2+)</name>
        <dbReference type="ChEBI" id="CHEBI:29105"/>
    </ligand>
</feature>
<keyword evidence="7" id="KW-0479">Metal-binding</keyword>
<keyword evidence="7" id="KW-0862">Zinc</keyword>
<keyword evidence="7" id="KW-0342">GTP-binding</keyword>
<dbReference type="InterPro" id="IPR001474">
    <property type="entry name" value="GTP_CycHdrlase_I"/>
</dbReference>
<dbReference type="InterPro" id="IPR020602">
    <property type="entry name" value="GTP_CycHdrlase_I_dom"/>
</dbReference>
<feature type="domain" description="GTP cyclohydrolase I" evidence="8">
    <location>
        <begin position="21"/>
        <end position="196"/>
    </location>
</feature>
<dbReference type="FunFam" id="1.10.286.10:FF:000001">
    <property type="entry name" value="GTP cyclohydrolase 1"/>
    <property type="match status" value="1"/>
</dbReference>
<evidence type="ECO:0000256" key="1">
    <source>
        <dbReference type="ARBA" id="ARBA00001052"/>
    </source>
</evidence>
<dbReference type="GO" id="GO:0005525">
    <property type="term" value="F:GTP binding"/>
    <property type="evidence" value="ECO:0007669"/>
    <property type="project" value="UniProtKB-KW"/>
</dbReference>
<dbReference type="FunFam" id="3.30.1130.10:FF:000001">
    <property type="entry name" value="GTP cyclohydrolase 1"/>
    <property type="match status" value="1"/>
</dbReference>
<proteinExistence type="inferred from homology"/>
<dbReference type="InterPro" id="IPR043134">
    <property type="entry name" value="GTP-CH-I_N"/>
</dbReference>
<dbReference type="NCBIfam" id="TIGR00063">
    <property type="entry name" value="folE"/>
    <property type="match status" value="1"/>
</dbReference>
<dbReference type="PANTHER" id="PTHR11109">
    <property type="entry name" value="GTP CYCLOHYDROLASE I"/>
    <property type="match status" value="1"/>
</dbReference>
<evidence type="ECO:0000256" key="5">
    <source>
        <dbReference type="ARBA" id="ARBA00022563"/>
    </source>
</evidence>
<dbReference type="GO" id="GO:0003934">
    <property type="term" value="F:GTP cyclohydrolase I activity"/>
    <property type="evidence" value="ECO:0007669"/>
    <property type="project" value="UniProtKB-UniRule"/>
</dbReference>
<evidence type="ECO:0000256" key="3">
    <source>
        <dbReference type="ARBA" id="ARBA00008085"/>
    </source>
</evidence>
<dbReference type="RefSeq" id="WP_152211424.1">
    <property type="nucleotide sequence ID" value="NZ_WFLN01000004.1"/>
</dbReference>
<dbReference type="HAMAP" id="MF_00223">
    <property type="entry name" value="FolE"/>
    <property type="match status" value="1"/>
</dbReference>
<dbReference type="UniPathway" id="UPA00848">
    <property type="reaction ID" value="UER00151"/>
</dbReference>
<protein>
    <recommendedName>
        <fullName evidence="7">GTP cyclohydrolase 1</fullName>
        <ecNumber evidence="7">3.5.4.16</ecNumber>
    </recommendedName>
    <alternativeName>
        <fullName evidence="7">GTP cyclohydrolase I</fullName>
        <shortName evidence="7">GTP-CH-I</shortName>
    </alternativeName>
</protein>
<dbReference type="PANTHER" id="PTHR11109:SF7">
    <property type="entry name" value="GTP CYCLOHYDROLASE 1"/>
    <property type="match status" value="1"/>
</dbReference>
<evidence type="ECO:0000256" key="6">
    <source>
        <dbReference type="ARBA" id="ARBA00022801"/>
    </source>
</evidence>
<evidence type="ECO:0000256" key="4">
    <source>
        <dbReference type="ARBA" id="ARBA00011857"/>
    </source>
</evidence>
<sequence>MSPFFKKAISSNNITAKEATDAVRTLLRYIGENPDREGLIDTPDRFCRALLELTEGYSSNPEEILSTTFESQSDEMILLKDIEFTSTCEHHLLNFSGKAHVAYIPSEGKIVGLSKLARIVDTFSQRLQVQERLTQQVAEAIAKHLNPQGVAVVFEGTHSCMCVRGVRKQSAKMVTSTMLGQFRDSAASRNEFMSFITKN</sequence>
<evidence type="ECO:0000313" key="9">
    <source>
        <dbReference type="EMBL" id="KAB8033337.1"/>
    </source>
</evidence>
<organism evidence="9 10">
    <name type="scientific">Fluviispira multicolorata</name>
    <dbReference type="NCBI Taxonomy" id="2654512"/>
    <lineage>
        <taxon>Bacteria</taxon>
        <taxon>Pseudomonadati</taxon>
        <taxon>Bdellovibrionota</taxon>
        <taxon>Oligoflexia</taxon>
        <taxon>Silvanigrellales</taxon>
        <taxon>Silvanigrellaceae</taxon>
        <taxon>Fluviispira</taxon>
    </lineage>
</organism>
<dbReference type="AlphaFoldDB" id="A0A833N4Z3"/>
<dbReference type="GO" id="GO:0005737">
    <property type="term" value="C:cytoplasm"/>
    <property type="evidence" value="ECO:0007669"/>
    <property type="project" value="TreeGrafter"/>
</dbReference>
<dbReference type="InterPro" id="IPR043133">
    <property type="entry name" value="GTP-CH-I_C/QueF"/>
</dbReference>
<gene>
    <name evidence="7 9" type="primary">folE</name>
    <name evidence="9" type="ORF">GCL57_01160</name>
</gene>
<dbReference type="GO" id="GO:0006729">
    <property type="term" value="P:tetrahydrobiopterin biosynthetic process"/>
    <property type="evidence" value="ECO:0007669"/>
    <property type="project" value="TreeGrafter"/>
</dbReference>
<dbReference type="PROSITE" id="PS00859">
    <property type="entry name" value="GTP_CYCLOHYDROL_1_1"/>
    <property type="match status" value="1"/>
</dbReference>
<feature type="binding site" evidence="7">
    <location>
        <position position="160"/>
    </location>
    <ligand>
        <name>Zn(2+)</name>
        <dbReference type="ChEBI" id="CHEBI:29105"/>
    </ligand>
</feature>
<keyword evidence="5 7" id="KW-0554">One-carbon metabolism</keyword>
<dbReference type="SUPFAM" id="SSF55620">
    <property type="entry name" value="Tetrahydrobiopterin biosynthesis enzymes-like"/>
    <property type="match status" value="1"/>
</dbReference>
<dbReference type="PROSITE" id="PS00860">
    <property type="entry name" value="GTP_CYCLOHYDROL_1_2"/>
    <property type="match status" value="1"/>
</dbReference>